<dbReference type="Pfam" id="PF12796">
    <property type="entry name" value="Ank_2"/>
    <property type="match status" value="2"/>
</dbReference>
<keyword evidence="1" id="KW-0677">Repeat</keyword>
<dbReference type="Proteomes" id="UP000184383">
    <property type="component" value="Unassembled WGS sequence"/>
</dbReference>
<dbReference type="EMBL" id="KV878209">
    <property type="protein sequence ID" value="OJJ39991.1"/>
    <property type="molecule type" value="Genomic_DNA"/>
</dbReference>
<organism evidence="4 5">
    <name type="scientific">Aspergillus wentii DTO 134E9</name>
    <dbReference type="NCBI Taxonomy" id="1073089"/>
    <lineage>
        <taxon>Eukaryota</taxon>
        <taxon>Fungi</taxon>
        <taxon>Dikarya</taxon>
        <taxon>Ascomycota</taxon>
        <taxon>Pezizomycotina</taxon>
        <taxon>Eurotiomycetes</taxon>
        <taxon>Eurotiomycetidae</taxon>
        <taxon>Eurotiales</taxon>
        <taxon>Aspergillaceae</taxon>
        <taxon>Aspergillus</taxon>
        <taxon>Aspergillus subgen. Cremei</taxon>
    </lineage>
</organism>
<dbReference type="PRINTS" id="PR01415">
    <property type="entry name" value="ANKYRIN"/>
</dbReference>
<dbReference type="PROSITE" id="PS50297">
    <property type="entry name" value="ANK_REP_REGION"/>
    <property type="match status" value="3"/>
</dbReference>
<evidence type="ECO:0000256" key="2">
    <source>
        <dbReference type="ARBA" id="ARBA00023043"/>
    </source>
</evidence>
<dbReference type="SUPFAM" id="SSF48403">
    <property type="entry name" value="Ankyrin repeat"/>
    <property type="match status" value="1"/>
</dbReference>
<evidence type="ECO:0000256" key="1">
    <source>
        <dbReference type="ARBA" id="ARBA00022737"/>
    </source>
</evidence>
<dbReference type="PANTHER" id="PTHR24126">
    <property type="entry name" value="ANKYRIN REPEAT, PH AND SEC7 DOMAIN CONTAINING PROTEIN SECG-RELATED"/>
    <property type="match status" value="1"/>
</dbReference>
<reference evidence="5" key="1">
    <citation type="journal article" date="2017" name="Genome Biol.">
        <title>Comparative genomics reveals high biological diversity and specific adaptations in the industrially and medically important fungal genus Aspergillus.</title>
        <authorList>
            <person name="de Vries R.P."/>
            <person name="Riley R."/>
            <person name="Wiebenga A."/>
            <person name="Aguilar-Osorio G."/>
            <person name="Amillis S."/>
            <person name="Uchima C.A."/>
            <person name="Anderluh G."/>
            <person name="Asadollahi M."/>
            <person name="Askin M."/>
            <person name="Barry K."/>
            <person name="Battaglia E."/>
            <person name="Bayram O."/>
            <person name="Benocci T."/>
            <person name="Braus-Stromeyer S.A."/>
            <person name="Caldana C."/>
            <person name="Canovas D."/>
            <person name="Cerqueira G.C."/>
            <person name="Chen F."/>
            <person name="Chen W."/>
            <person name="Choi C."/>
            <person name="Clum A."/>
            <person name="Dos Santos R.A."/>
            <person name="Damasio A.R."/>
            <person name="Diallinas G."/>
            <person name="Emri T."/>
            <person name="Fekete E."/>
            <person name="Flipphi M."/>
            <person name="Freyberg S."/>
            <person name="Gallo A."/>
            <person name="Gournas C."/>
            <person name="Habgood R."/>
            <person name="Hainaut M."/>
            <person name="Harispe M.L."/>
            <person name="Henrissat B."/>
            <person name="Hilden K.S."/>
            <person name="Hope R."/>
            <person name="Hossain A."/>
            <person name="Karabika E."/>
            <person name="Karaffa L."/>
            <person name="Karanyi Z."/>
            <person name="Krasevec N."/>
            <person name="Kuo A."/>
            <person name="Kusch H."/>
            <person name="LaButti K."/>
            <person name="Lagendijk E.L."/>
            <person name="Lapidus A."/>
            <person name="Levasseur A."/>
            <person name="Lindquist E."/>
            <person name="Lipzen A."/>
            <person name="Logrieco A.F."/>
            <person name="MacCabe A."/>
            <person name="Maekelae M.R."/>
            <person name="Malavazi I."/>
            <person name="Melin P."/>
            <person name="Meyer V."/>
            <person name="Mielnichuk N."/>
            <person name="Miskei M."/>
            <person name="Molnar A.P."/>
            <person name="Mule G."/>
            <person name="Ngan C.Y."/>
            <person name="Orejas M."/>
            <person name="Orosz E."/>
            <person name="Ouedraogo J.P."/>
            <person name="Overkamp K.M."/>
            <person name="Park H.-S."/>
            <person name="Perrone G."/>
            <person name="Piumi F."/>
            <person name="Punt P.J."/>
            <person name="Ram A.F."/>
            <person name="Ramon A."/>
            <person name="Rauscher S."/>
            <person name="Record E."/>
            <person name="Riano-Pachon D.M."/>
            <person name="Robert V."/>
            <person name="Roehrig J."/>
            <person name="Ruller R."/>
            <person name="Salamov A."/>
            <person name="Salih N.S."/>
            <person name="Samson R.A."/>
            <person name="Sandor E."/>
            <person name="Sanguinetti M."/>
            <person name="Schuetze T."/>
            <person name="Sepcic K."/>
            <person name="Shelest E."/>
            <person name="Sherlock G."/>
            <person name="Sophianopoulou V."/>
            <person name="Squina F.M."/>
            <person name="Sun H."/>
            <person name="Susca A."/>
            <person name="Todd R.B."/>
            <person name="Tsang A."/>
            <person name="Unkles S.E."/>
            <person name="van de Wiele N."/>
            <person name="van Rossen-Uffink D."/>
            <person name="Oliveira J.V."/>
            <person name="Vesth T.C."/>
            <person name="Visser J."/>
            <person name="Yu J.-H."/>
            <person name="Zhou M."/>
            <person name="Andersen M.R."/>
            <person name="Archer D.B."/>
            <person name="Baker S.E."/>
            <person name="Benoit I."/>
            <person name="Brakhage A.A."/>
            <person name="Braus G.H."/>
            <person name="Fischer R."/>
            <person name="Frisvad J.C."/>
            <person name="Goldman G.H."/>
            <person name="Houbraken J."/>
            <person name="Oakley B."/>
            <person name="Pocsi I."/>
            <person name="Scazzocchio C."/>
            <person name="Seiboth B."/>
            <person name="vanKuyk P.A."/>
            <person name="Wortman J."/>
            <person name="Dyer P.S."/>
            <person name="Grigoriev I.V."/>
        </authorList>
    </citation>
    <scope>NUCLEOTIDE SEQUENCE [LARGE SCALE GENOMIC DNA]</scope>
    <source>
        <strain evidence="5">DTO 134E9</strain>
    </source>
</reference>
<dbReference type="InterPro" id="IPR036770">
    <property type="entry name" value="Ankyrin_rpt-contain_sf"/>
</dbReference>
<evidence type="ECO:0000313" key="4">
    <source>
        <dbReference type="EMBL" id="OJJ39991.1"/>
    </source>
</evidence>
<proteinExistence type="predicted"/>
<feature type="repeat" description="ANK" evidence="3">
    <location>
        <begin position="166"/>
        <end position="198"/>
    </location>
</feature>
<dbReference type="SMART" id="SM00248">
    <property type="entry name" value="ANK"/>
    <property type="match status" value="5"/>
</dbReference>
<dbReference type="InterPro" id="IPR002110">
    <property type="entry name" value="Ankyrin_rpt"/>
</dbReference>
<dbReference type="PROSITE" id="PS50088">
    <property type="entry name" value="ANK_REPEAT"/>
    <property type="match status" value="4"/>
</dbReference>
<name>A0A1L9RYG9_ASPWE</name>
<keyword evidence="2 3" id="KW-0040">ANK repeat</keyword>
<dbReference type="STRING" id="1073089.A0A1L9RYG9"/>
<protein>
    <submittedName>
        <fullName evidence="4">Uncharacterized protein</fullName>
    </submittedName>
</protein>
<dbReference type="AlphaFoldDB" id="A0A1L9RYG9"/>
<keyword evidence="5" id="KW-1185">Reference proteome</keyword>
<gene>
    <name evidence="4" type="ORF">ASPWEDRAFT_96810</name>
</gene>
<sequence>LHIAARYGVVGLLKRYLSQEVDVNMANEGNNTPLHFCCTGDGDYQGMELLIEAGANPNLQGPVVADSPLITLVNSPYPTPAMVEYLLSKGANPDLRDSSGRTCLHYAVDRGSLGMCQALLKHGANANVRDESGQTPIHGVFRLANHLAVAQLLLDHQADVNVQNNKGWTPLHCANIADNVEGARLLLSRGADINQVETPFGITALHLA</sequence>
<dbReference type="GeneID" id="63755463"/>
<accession>A0A1L9RYG9</accession>
<evidence type="ECO:0000256" key="3">
    <source>
        <dbReference type="PROSITE-ProRule" id="PRU00023"/>
    </source>
</evidence>
<dbReference type="Gene3D" id="1.25.40.20">
    <property type="entry name" value="Ankyrin repeat-containing domain"/>
    <property type="match status" value="4"/>
</dbReference>
<dbReference type="RefSeq" id="XP_040693667.1">
    <property type="nucleotide sequence ID" value="XM_040839615.1"/>
</dbReference>
<feature type="repeat" description="ANK" evidence="3">
    <location>
        <begin position="99"/>
        <end position="131"/>
    </location>
</feature>
<dbReference type="PANTHER" id="PTHR24126:SF14">
    <property type="entry name" value="ANK_REP_REGION DOMAIN-CONTAINING PROTEIN"/>
    <property type="match status" value="1"/>
</dbReference>
<feature type="non-terminal residue" evidence="4">
    <location>
        <position position="1"/>
    </location>
</feature>
<dbReference type="OrthoDB" id="20872at2759"/>
<feature type="repeat" description="ANK" evidence="3">
    <location>
        <begin position="132"/>
        <end position="165"/>
    </location>
</feature>
<feature type="non-terminal residue" evidence="4">
    <location>
        <position position="208"/>
    </location>
</feature>
<feature type="repeat" description="ANK" evidence="3">
    <location>
        <begin position="1"/>
        <end position="28"/>
    </location>
</feature>
<dbReference type="VEuPathDB" id="FungiDB:ASPWEDRAFT_96810"/>
<evidence type="ECO:0000313" key="5">
    <source>
        <dbReference type="Proteomes" id="UP000184383"/>
    </source>
</evidence>